<evidence type="ECO:0000259" key="1">
    <source>
        <dbReference type="Pfam" id="PF00644"/>
    </source>
</evidence>
<keyword evidence="3" id="KW-1185">Reference proteome</keyword>
<name>A0AAD1Y0Z8_EUPCR</name>
<evidence type="ECO:0000313" key="2">
    <source>
        <dbReference type="EMBL" id="CAI2382524.1"/>
    </source>
</evidence>
<organism evidence="2 3">
    <name type="scientific">Euplotes crassus</name>
    <dbReference type="NCBI Taxonomy" id="5936"/>
    <lineage>
        <taxon>Eukaryota</taxon>
        <taxon>Sar</taxon>
        <taxon>Alveolata</taxon>
        <taxon>Ciliophora</taxon>
        <taxon>Intramacronucleata</taxon>
        <taxon>Spirotrichea</taxon>
        <taxon>Hypotrichia</taxon>
        <taxon>Euplotida</taxon>
        <taxon>Euplotidae</taxon>
        <taxon>Moneuplotes</taxon>
    </lineage>
</organism>
<dbReference type="AlphaFoldDB" id="A0AAD1Y0Z8"/>
<evidence type="ECO:0000313" key="3">
    <source>
        <dbReference type="Proteomes" id="UP001295684"/>
    </source>
</evidence>
<sequence length="649" mass="76419">MMREAIQEEFNSKVDICYDARGVRNHAIMIGFEPGVNHFRNTKIDRATVFLNKLIKHFHEPEEGDEFIFDKFFAEDDPMMRMIKVIAVEERKRKIQIEVELRYGVKIKNISFNDCNFICRIYGMNENIQEAKKGLEDLLKKTKNKLKYQYIPLELFKYCMEMSYFDDDQKWRENNTCIKRCEEIMEDDSLSKFPRAKLNKREICGSGISVNKMYNQLENERQSKNWNKQKFEDDLSFISDRIVFPNYYKNSMIQASPDFSQEKNIYDLKVPESASITEFFNIMKDIEDKVFPWLEIRFPDTWHKYSDHRKALKERITTLEDNPILADIKDLKSFKDIKKKINNEFKNDRMSLTNITSIHHVRNKYLFAVYQCCTEEKSKTLYDPHKENMLWHGTGGVNPTEILLSDEGIDRKYARPINKNAENEDEMVKYFGRGTYFALSSAYCDKDYAYKYGGSERQILFCRVYIGNYDFGLSALEPDSSRPLKKEDFSTVVAKAKALAKSSFGAYKNENKADIERKIRKEYGDNLDKHLFKEKVTRKLERDFFVEEINFNKKAEKLEAKAGRNKNVKARNAISYSINAANKMEASQRFDSIMDDRFLIEKTMSGSAPPSNPRMFVVFENCQVYPEFLVTYKHCGLLKDDEEQNNEVG</sequence>
<proteinExistence type="predicted"/>
<dbReference type="PANTHER" id="PTHR45740">
    <property type="entry name" value="POLY [ADP-RIBOSE] POLYMERASE"/>
    <property type="match status" value="1"/>
</dbReference>
<dbReference type="PANTHER" id="PTHR45740:SF2">
    <property type="entry name" value="POLY [ADP-RIBOSE] POLYMERASE"/>
    <property type="match status" value="1"/>
</dbReference>
<dbReference type="GO" id="GO:1990404">
    <property type="term" value="F:NAD+-protein mono-ADP-ribosyltransferase activity"/>
    <property type="evidence" value="ECO:0007669"/>
    <property type="project" value="TreeGrafter"/>
</dbReference>
<dbReference type="Proteomes" id="UP001295684">
    <property type="component" value="Unassembled WGS sequence"/>
</dbReference>
<gene>
    <name evidence="2" type="ORF">ECRASSUSDP1_LOCUS23999</name>
</gene>
<reference evidence="2" key="1">
    <citation type="submission" date="2023-07" db="EMBL/GenBank/DDBJ databases">
        <authorList>
            <consortium name="AG Swart"/>
            <person name="Singh M."/>
            <person name="Singh A."/>
            <person name="Seah K."/>
            <person name="Emmerich C."/>
        </authorList>
    </citation>
    <scope>NUCLEOTIDE SEQUENCE</scope>
    <source>
        <strain evidence="2">DP1</strain>
    </source>
</reference>
<protein>
    <recommendedName>
        <fullName evidence="1">PARP catalytic domain-containing protein</fullName>
    </recommendedName>
</protein>
<comment type="caution">
    <text evidence="2">The sequence shown here is derived from an EMBL/GenBank/DDBJ whole genome shotgun (WGS) entry which is preliminary data.</text>
</comment>
<dbReference type="InterPro" id="IPR051712">
    <property type="entry name" value="ARTD-AVP"/>
</dbReference>
<dbReference type="GO" id="GO:0003950">
    <property type="term" value="F:NAD+ poly-ADP-ribosyltransferase activity"/>
    <property type="evidence" value="ECO:0007669"/>
    <property type="project" value="InterPro"/>
</dbReference>
<feature type="domain" description="PARP catalytic" evidence="1">
    <location>
        <begin position="333"/>
        <end position="470"/>
    </location>
</feature>
<dbReference type="SUPFAM" id="SSF56399">
    <property type="entry name" value="ADP-ribosylation"/>
    <property type="match status" value="1"/>
</dbReference>
<dbReference type="GO" id="GO:0005634">
    <property type="term" value="C:nucleus"/>
    <property type="evidence" value="ECO:0007669"/>
    <property type="project" value="TreeGrafter"/>
</dbReference>
<dbReference type="InterPro" id="IPR012317">
    <property type="entry name" value="Poly(ADP-ribose)pol_cat_dom"/>
</dbReference>
<dbReference type="Gene3D" id="3.90.228.10">
    <property type="match status" value="2"/>
</dbReference>
<accession>A0AAD1Y0Z8</accession>
<dbReference type="EMBL" id="CAMPGE010024704">
    <property type="protein sequence ID" value="CAI2382524.1"/>
    <property type="molecule type" value="Genomic_DNA"/>
</dbReference>
<dbReference type="Pfam" id="PF00644">
    <property type="entry name" value="PARP"/>
    <property type="match status" value="1"/>
</dbReference>